<accession>A0ABD3LN99</accession>
<feature type="transmembrane region" description="Helical" evidence="1">
    <location>
        <begin position="141"/>
        <end position="165"/>
    </location>
</feature>
<dbReference type="Pfam" id="PF04578">
    <property type="entry name" value="DUF594"/>
    <property type="match status" value="1"/>
</dbReference>
<gene>
    <name evidence="3" type="ORF">ACJRO7_000275</name>
</gene>
<feature type="transmembrane region" description="Helical" evidence="1">
    <location>
        <begin position="281"/>
        <end position="301"/>
    </location>
</feature>
<feature type="transmembrane region" description="Helical" evidence="1">
    <location>
        <begin position="15"/>
        <end position="34"/>
    </location>
</feature>
<sequence length="713" mass="82612">MVLSFIGDLWNEWNIRGFVIMSLSLQTFLILFAPLRKKTTNPLIHFLLWLSYLMADWVATFGVGLVSHNQGNSPTRSIEVNETLQAFWASFLLLHLGGPDTIIAFSLEDSSLWRRHLLNFIFQVIAAIYVFVRIFPSNKLLMIPTILVFLAGVIKSAERTLALYFSGLPRLRERMDPWWQSNIGQFEGFVYGHKNEGNKYSDGKGAYLAECILVKYAYGFFHISKVFLGDLIFEQRQREISCTYFHRVSAVDALRVISIELQFMFEILHTKALTIRSKWSYIFRFISFTNVVVAFITFNHSKKHPLHKLDVEITYSLLFGGIVLDVIALFMLFSSDWAVAKIFWWEPRSSQLNSVFHKLVSAISTMDHLRKPRFTLCEAEPNASVAYEMLDTPLIFRRWSESVSACNVLSMSLKESPRKIYKRGRGWAIIALSKISSCSLKIIDFILLVEEAIAKACARDGKNRKISNTRFVSKNPFVKELWVFIFDELKCKCKEVNNIEKVKEMFEARGDLFLKSRSEEIDCHNLLRYITKLNYDDSILMWHHATEIWYNKEKEVRDNKREFSKILSDYMLYLLLNQSNVMSAVAGVAQTTLGEMLQELDDYRGNRAINLETLCRELFGTAGSRSIIHLAKEIEKLKERKWEVISGVWVEMLSYAAIHIKGEAHVQVLSKGGELLTFVWLLMVHFGCFYKSEYGIYFRSREEIYGELFDSSE</sequence>
<evidence type="ECO:0000256" key="1">
    <source>
        <dbReference type="SAM" id="Phobius"/>
    </source>
</evidence>
<dbReference type="InterPro" id="IPR025315">
    <property type="entry name" value="DUF4220"/>
</dbReference>
<dbReference type="EMBL" id="JBJKBG010000001">
    <property type="protein sequence ID" value="KAL3752847.1"/>
    <property type="molecule type" value="Genomic_DNA"/>
</dbReference>
<feature type="domain" description="DUF4220" evidence="2">
    <location>
        <begin position="49"/>
        <end position="410"/>
    </location>
</feature>
<dbReference type="PANTHER" id="PTHR31325">
    <property type="entry name" value="OS01G0798800 PROTEIN-RELATED"/>
    <property type="match status" value="1"/>
</dbReference>
<keyword evidence="1" id="KW-0472">Membrane</keyword>
<dbReference type="Proteomes" id="UP001634007">
    <property type="component" value="Unassembled WGS sequence"/>
</dbReference>
<keyword evidence="1" id="KW-1133">Transmembrane helix</keyword>
<comment type="caution">
    <text evidence="3">The sequence shown here is derived from an EMBL/GenBank/DDBJ whole genome shotgun (WGS) entry which is preliminary data.</text>
</comment>
<evidence type="ECO:0000259" key="2">
    <source>
        <dbReference type="Pfam" id="PF13968"/>
    </source>
</evidence>
<dbReference type="AlphaFoldDB" id="A0ABD3LN99"/>
<feature type="transmembrane region" description="Helical" evidence="1">
    <location>
        <begin position="313"/>
        <end position="333"/>
    </location>
</feature>
<protein>
    <recommendedName>
        <fullName evidence="2">DUF4220 domain-containing protein</fullName>
    </recommendedName>
</protein>
<feature type="transmembrane region" description="Helical" evidence="1">
    <location>
        <begin position="117"/>
        <end position="135"/>
    </location>
</feature>
<keyword evidence="4" id="KW-1185">Reference proteome</keyword>
<keyword evidence="1" id="KW-0812">Transmembrane</keyword>
<feature type="transmembrane region" description="Helical" evidence="1">
    <location>
        <begin position="86"/>
        <end position="105"/>
    </location>
</feature>
<feature type="transmembrane region" description="Helical" evidence="1">
    <location>
        <begin position="46"/>
        <end position="66"/>
    </location>
</feature>
<dbReference type="Pfam" id="PF13968">
    <property type="entry name" value="DUF4220"/>
    <property type="match status" value="1"/>
</dbReference>
<reference evidence="3 4" key="1">
    <citation type="submission" date="2024-11" db="EMBL/GenBank/DDBJ databases">
        <title>Chromosome-level genome assembly of Eucalyptus globulus Labill. provides insights into its genome evolution.</title>
        <authorList>
            <person name="Li X."/>
        </authorList>
    </citation>
    <scope>NUCLEOTIDE SEQUENCE [LARGE SCALE GENOMIC DNA]</scope>
    <source>
        <strain evidence="3">CL2024</strain>
        <tissue evidence="3">Fresh tender leaves</tissue>
    </source>
</reference>
<name>A0ABD3LN99_EUCGL</name>
<proteinExistence type="predicted"/>
<organism evidence="3 4">
    <name type="scientific">Eucalyptus globulus</name>
    <name type="common">Tasmanian blue gum</name>
    <dbReference type="NCBI Taxonomy" id="34317"/>
    <lineage>
        <taxon>Eukaryota</taxon>
        <taxon>Viridiplantae</taxon>
        <taxon>Streptophyta</taxon>
        <taxon>Embryophyta</taxon>
        <taxon>Tracheophyta</taxon>
        <taxon>Spermatophyta</taxon>
        <taxon>Magnoliopsida</taxon>
        <taxon>eudicotyledons</taxon>
        <taxon>Gunneridae</taxon>
        <taxon>Pentapetalae</taxon>
        <taxon>rosids</taxon>
        <taxon>malvids</taxon>
        <taxon>Myrtales</taxon>
        <taxon>Myrtaceae</taxon>
        <taxon>Myrtoideae</taxon>
        <taxon>Eucalypteae</taxon>
        <taxon>Eucalyptus</taxon>
    </lineage>
</organism>
<evidence type="ECO:0000313" key="4">
    <source>
        <dbReference type="Proteomes" id="UP001634007"/>
    </source>
</evidence>
<evidence type="ECO:0000313" key="3">
    <source>
        <dbReference type="EMBL" id="KAL3752847.1"/>
    </source>
</evidence>
<dbReference type="InterPro" id="IPR007658">
    <property type="entry name" value="DUF594"/>
</dbReference>